<dbReference type="Proteomes" id="UP000014264">
    <property type="component" value="Unassembled WGS sequence"/>
</dbReference>
<organism evidence="1 2">
    <name type="scientific">Lacticaseibacillus paracasei subsp. paracasei Lpp14</name>
    <dbReference type="NCBI Taxonomy" id="1256204"/>
    <lineage>
        <taxon>Bacteria</taxon>
        <taxon>Bacillati</taxon>
        <taxon>Bacillota</taxon>
        <taxon>Bacilli</taxon>
        <taxon>Lactobacillales</taxon>
        <taxon>Lactobacillaceae</taxon>
        <taxon>Lacticaseibacillus</taxon>
    </lineage>
</organism>
<sequence length="73" mass="8618">MKSVSQLSPSVWTLPVICFIMKKVIYTLERSVKVQKASRFCGLLWMNINAVLKMRIEEYEWFVSGLQDLKKYD</sequence>
<protein>
    <submittedName>
        <fullName evidence="1">Uncharacterized protein</fullName>
    </submittedName>
</protein>
<reference evidence="1 2" key="1">
    <citation type="journal article" date="2013" name="PLoS ONE">
        <title>Lactobacillus paracasei comparative genomics: towards species pan-genome definition and exploitation of diversity.</title>
        <authorList>
            <person name="Smokvina T."/>
            <person name="Wels M."/>
            <person name="Polka J."/>
            <person name="Chervaux C."/>
            <person name="Brisse S."/>
            <person name="Boekhorst J."/>
            <person name="van Hylckama Vlieg J.E."/>
            <person name="Siezen R.J."/>
        </authorList>
    </citation>
    <scope>NUCLEOTIDE SEQUENCE [LARGE SCALE GENOMIC DNA]</scope>
    <source>
        <strain evidence="1 2">Lpp14</strain>
    </source>
</reference>
<dbReference type="EMBL" id="ANJZ01000316">
    <property type="protein sequence ID" value="EPC59682.1"/>
    <property type="molecule type" value="Genomic_DNA"/>
</dbReference>
<comment type="caution">
    <text evidence="1">The sequence shown here is derived from an EMBL/GenBank/DDBJ whole genome shotgun (WGS) entry which is preliminary data.</text>
</comment>
<name>A0A829GMM3_LACPA</name>
<evidence type="ECO:0000313" key="2">
    <source>
        <dbReference type="Proteomes" id="UP000014264"/>
    </source>
</evidence>
<evidence type="ECO:0000313" key="1">
    <source>
        <dbReference type="EMBL" id="EPC59682.1"/>
    </source>
</evidence>
<accession>A0A829GMM3</accession>
<dbReference type="AlphaFoldDB" id="A0A829GMM3"/>
<gene>
    <name evidence="1" type="ORF">Lpp14_13109</name>
</gene>
<proteinExistence type="predicted"/>